<evidence type="ECO:0000256" key="6">
    <source>
        <dbReference type="SAM" id="Phobius"/>
    </source>
</evidence>
<feature type="transmembrane region" description="Helical" evidence="6">
    <location>
        <begin position="52"/>
        <end position="70"/>
    </location>
</feature>
<comment type="subcellular location">
    <subcellularLocation>
        <location evidence="1">Cell membrane</location>
        <topology evidence="1">Multi-pass membrane protein</topology>
    </subcellularLocation>
</comment>
<dbReference type="InterPro" id="IPR051461">
    <property type="entry name" value="UPF0750_membrane"/>
</dbReference>
<keyword evidence="4 6" id="KW-1133">Transmembrane helix</keyword>
<evidence type="ECO:0000256" key="1">
    <source>
        <dbReference type="ARBA" id="ARBA00004651"/>
    </source>
</evidence>
<dbReference type="HOGENOM" id="CLU_043038_2_0_14"/>
<dbReference type="KEGG" id="mbq:K668_00565"/>
<dbReference type="EMBL" id="CP005933">
    <property type="protein sequence ID" value="AIA33705.1"/>
    <property type="molecule type" value="Genomic_DNA"/>
</dbReference>
<dbReference type="GO" id="GO:0005886">
    <property type="term" value="C:plasma membrane"/>
    <property type="evidence" value="ECO:0007669"/>
    <property type="project" value="UniProtKB-SubCell"/>
</dbReference>
<dbReference type="RefSeq" id="WP_013954566.1">
    <property type="nucleotide sequence ID" value="NZ_CP005933.1"/>
</dbReference>
<sequence>MKNIENEKLKQQEKIKRTIDQNSTYEINRIKVEEKVLHFSFLHTLTKFWQQAIAVLIISFLFSFISLLLVQNTGLYGLGLDALSQSIARLASFLAIYDGRSEQMARLIFNVCFWMINFVINIPLFIFASIKINRNFAILTMLFMLFATIFGIAFSSIPGSENWLILGKVIDSNFTKNAINQPNSIVQITTWAVNYSGQNGNNPISIMFYGLLWAIIQGALAASLLIVNSTTAGFDIFVVWYSQKKFKNLGIIYIVIHIACLLLANAIGTYIPSGLASKNWNVEIFFNASFASSFILILVNGIVVDILFPKYKMVKIEAYTSKPEEILDRIFALKDKRFSVTIADFTGGYSGEMQQVLIINTMYIESAVALKIINEVDPNAMICMFDIKRMKGTIYTSSIVNKDKQ</sequence>
<proteinExistence type="predicted"/>
<protein>
    <recommendedName>
        <fullName evidence="7">DUF2179 domain-containing protein</fullName>
    </recommendedName>
</protein>
<evidence type="ECO:0000313" key="9">
    <source>
        <dbReference type="Proteomes" id="UP000027182"/>
    </source>
</evidence>
<dbReference type="Pfam" id="PF10035">
    <property type="entry name" value="DUF2179"/>
    <property type="match status" value="1"/>
</dbReference>
<evidence type="ECO:0000256" key="5">
    <source>
        <dbReference type="ARBA" id="ARBA00023136"/>
    </source>
</evidence>
<evidence type="ECO:0000256" key="3">
    <source>
        <dbReference type="ARBA" id="ARBA00022692"/>
    </source>
</evidence>
<name>A0A059Y2Z7_MYCBV</name>
<evidence type="ECO:0000259" key="7">
    <source>
        <dbReference type="Pfam" id="PF10035"/>
    </source>
</evidence>
<dbReference type="Proteomes" id="UP000027182">
    <property type="component" value="Chromosome"/>
</dbReference>
<feature type="transmembrane region" description="Helical" evidence="6">
    <location>
        <begin position="107"/>
        <end position="129"/>
    </location>
</feature>
<keyword evidence="2" id="KW-1003">Cell membrane</keyword>
<dbReference type="AlphaFoldDB" id="A0A059Y2Z7"/>
<evidence type="ECO:0000256" key="4">
    <source>
        <dbReference type="ARBA" id="ARBA00022989"/>
    </source>
</evidence>
<evidence type="ECO:0000256" key="2">
    <source>
        <dbReference type="ARBA" id="ARBA00022475"/>
    </source>
</evidence>
<organism evidence="8 9">
    <name type="scientific">Mycoplasmopsis bovis CQ-W70</name>
    <dbReference type="NCBI Taxonomy" id="1316930"/>
    <lineage>
        <taxon>Bacteria</taxon>
        <taxon>Bacillati</taxon>
        <taxon>Mycoplasmatota</taxon>
        <taxon>Mycoplasmoidales</taxon>
        <taxon>Metamycoplasmataceae</taxon>
        <taxon>Mycoplasmopsis</taxon>
    </lineage>
</organism>
<gene>
    <name evidence="8" type="ORF">K668_00565</name>
</gene>
<feature type="transmembrane region" description="Helical" evidence="6">
    <location>
        <begin position="206"/>
        <end position="227"/>
    </location>
</feature>
<dbReference type="CDD" id="cd16379">
    <property type="entry name" value="YitT_C_like"/>
    <property type="match status" value="1"/>
</dbReference>
<dbReference type="PANTHER" id="PTHR33545">
    <property type="entry name" value="UPF0750 MEMBRANE PROTEIN YITT-RELATED"/>
    <property type="match status" value="1"/>
</dbReference>
<keyword evidence="5 6" id="KW-0472">Membrane</keyword>
<reference evidence="8 9" key="1">
    <citation type="submission" date="2013-04" db="EMBL/GenBank/DDBJ databases">
        <authorList>
            <person name="Lin L."/>
            <person name="Zeng Z."/>
            <person name="Xie J."/>
            <person name="Luo L."/>
            <person name="Yang Z."/>
            <person name="Liang W."/>
            <person name="Lin H."/>
            <person name="Dong C."/>
            <person name="Sun Y."/>
        </authorList>
    </citation>
    <scope>NUCLEOTIDE SEQUENCE [LARGE SCALE GENOMIC DNA]</scope>
    <source>
        <strain evidence="8 9">CQ-W70</strain>
    </source>
</reference>
<feature type="transmembrane region" description="Helical" evidence="6">
    <location>
        <begin position="248"/>
        <end position="272"/>
    </location>
</feature>
<feature type="transmembrane region" description="Helical" evidence="6">
    <location>
        <begin position="136"/>
        <end position="157"/>
    </location>
</feature>
<dbReference type="Gene3D" id="3.30.70.120">
    <property type="match status" value="1"/>
</dbReference>
<feature type="transmembrane region" description="Helical" evidence="6">
    <location>
        <begin position="284"/>
        <end position="308"/>
    </location>
</feature>
<dbReference type="PATRIC" id="fig|1316930.3.peg.117"/>
<dbReference type="InterPro" id="IPR019264">
    <property type="entry name" value="DUF2179"/>
</dbReference>
<accession>A0A059Y2Z7</accession>
<keyword evidence="3 6" id="KW-0812">Transmembrane</keyword>
<dbReference type="PANTHER" id="PTHR33545:SF5">
    <property type="entry name" value="UPF0750 MEMBRANE PROTEIN YITT"/>
    <property type="match status" value="1"/>
</dbReference>
<evidence type="ECO:0000313" key="8">
    <source>
        <dbReference type="EMBL" id="AIA33705.1"/>
    </source>
</evidence>
<dbReference type="InterPro" id="IPR015867">
    <property type="entry name" value="N-reg_PII/ATP_PRibTrfase_C"/>
</dbReference>
<feature type="domain" description="DUF2179" evidence="7">
    <location>
        <begin position="339"/>
        <end position="392"/>
    </location>
</feature>